<evidence type="ECO:0000313" key="2">
    <source>
        <dbReference type="EMBL" id="VCW69032.1"/>
    </source>
</evidence>
<dbReference type="AlphaFoldDB" id="A0A9X9LIR2"/>
<gene>
    <name evidence="2" type="ORF">BN2614_LOCUS1</name>
</gene>
<dbReference type="Proteomes" id="UP000269945">
    <property type="component" value="Unassembled WGS sequence"/>
</dbReference>
<organism evidence="2 3">
    <name type="scientific">Gulo gulo</name>
    <name type="common">Wolverine</name>
    <name type="synonym">Gluton</name>
    <dbReference type="NCBI Taxonomy" id="48420"/>
    <lineage>
        <taxon>Eukaryota</taxon>
        <taxon>Metazoa</taxon>
        <taxon>Chordata</taxon>
        <taxon>Craniata</taxon>
        <taxon>Vertebrata</taxon>
        <taxon>Euteleostomi</taxon>
        <taxon>Mammalia</taxon>
        <taxon>Eutheria</taxon>
        <taxon>Laurasiatheria</taxon>
        <taxon>Carnivora</taxon>
        <taxon>Caniformia</taxon>
        <taxon>Musteloidea</taxon>
        <taxon>Mustelidae</taxon>
        <taxon>Guloninae</taxon>
        <taxon>Gulo</taxon>
    </lineage>
</organism>
<keyword evidence="3" id="KW-1185">Reference proteome</keyword>
<evidence type="ECO:0000256" key="1">
    <source>
        <dbReference type="SAM" id="MobiDB-lite"/>
    </source>
</evidence>
<feature type="region of interest" description="Disordered" evidence="1">
    <location>
        <begin position="1"/>
        <end position="28"/>
    </location>
</feature>
<dbReference type="EMBL" id="CYRY02004528">
    <property type="protein sequence ID" value="VCW69032.1"/>
    <property type="molecule type" value="Genomic_DNA"/>
</dbReference>
<accession>A0A9X9LIR2</accession>
<comment type="caution">
    <text evidence="2">The sequence shown here is derived from an EMBL/GenBank/DDBJ whole genome shotgun (WGS) entry which is preliminary data.</text>
</comment>
<feature type="compositionally biased region" description="Polar residues" evidence="1">
    <location>
        <begin position="15"/>
        <end position="28"/>
    </location>
</feature>
<evidence type="ECO:0000313" key="3">
    <source>
        <dbReference type="Proteomes" id="UP000269945"/>
    </source>
</evidence>
<protein>
    <submittedName>
        <fullName evidence="2">Uncharacterized protein</fullName>
    </submittedName>
</protein>
<name>A0A9X9LIR2_GULGU</name>
<proteinExistence type="predicted"/>
<sequence>MYLPVQSKEQHSDPWWQTIQTQSNLGEK</sequence>
<reference evidence="2 3" key="1">
    <citation type="submission" date="2018-10" db="EMBL/GenBank/DDBJ databases">
        <authorList>
            <person name="Ekblom R."/>
            <person name="Jareborg N."/>
        </authorList>
    </citation>
    <scope>NUCLEOTIDE SEQUENCE [LARGE SCALE GENOMIC DNA]</scope>
    <source>
        <tissue evidence="2">Muscle</tissue>
    </source>
</reference>